<evidence type="ECO:0000313" key="2">
    <source>
        <dbReference type="EMBL" id="TKV91365.1"/>
    </source>
</evidence>
<gene>
    <name evidence="2" type="ORF">SEVIR_9G091400v2</name>
</gene>
<evidence type="ECO:0000313" key="3">
    <source>
        <dbReference type="Proteomes" id="UP000298652"/>
    </source>
</evidence>
<keyword evidence="3" id="KW-1185">Reference proteome</keyword>
<organism evidence="2 3">
    <name type="scientific">Setaria viridis</name>
    <name type="common">Green bristlegrass</name>
    <name type="synonym">Setaria italica subsp. viridis</name>
    <dbReference type="NCBI Taxonomy" id="4556"/>
    <lineage>
        <taxon>Eukaryota</taxon>
        <taxon>Viridiplantae</taxon>
        <taxon>Streptophyta</taxon>
        <taxon>Embryophyta</taxon>
        <taxon>Tracheophyta</taxon>
        <taxon>Spermatophyta</taxon>
        <taxon>Magnoliopsida</taxon>
        <taxon>Liliopsida</taxon>
        <taxon>Poales</taxon>
        <taxon>Poaceae</taxon>
        <taxon>PACMAD clade</taxon>
        <taxon>Panicoideae</taxon>
        <taxon>Panicodae</taxon>
        <taxon>Paniceae</taxon>
        <taxon>Cenchrinae</taxon>
        <taxon>Setaria</taxon>
    </lineage>
</organism>
<reference evidence="2" key="1">
    <citation type="submission" date="2019-03" db="EMBL/GenBank/DDBJ databases">
        <title>WGS assembly of Setaria viridis.</title>
        <authorList>
            <person name="Huang P."/>
            <person name="Jenkins J."/>
            <person name="Grimwood J."/>
            <person name="Barry K."/>
            <person name="Healey A."/>
            <person name="Mamidi S."/>
            <person name="Sreedasyam A."/>
            <person name="Shu S."/>
            <person name="Feldman M."/>
            <person name="Wu J."/>
            <person name="Yu Y."/>
            <person name="Chen C."/>
            <person name="Johnson J."/>
            <person name="Rokhsar D."/>
            <person name="Baxter I."/>
            <person name="Schmutz J."/>
            <person name="Brutnell T."/>
            <person name="Kellogg E."/>
        </authorList>
    </citation>
    <scope>NUCLEOTIDE SEQUENCE [LARGE SCALE GENOMIC DNA]</scope>
</reference>
<name>A0A4V6D0S6_SETVI</name>
<dbReference type="Gramene" id="TKV91365">
    <property type="protein sequence ID" value="TKV91365"/>
    <property type="gene ID" value="SEVIR_9G091400v2"/>
</dbReference>
<dbReference type="AlphaFoldDB" id="A0A4V6D0S6"/>
<accession>A0A4V6D0S6</accession>
<feature type="compositionally biased region" description="Pro residues" evidence="1">
    <location>
        <begin position="1"/>
        <end position="10"/>
    </location>
</feature>
<dbReference type="EMBL" id="CM016560">
    <property type="protein sequence ID" value="TKV91365.1"/>
    <property type="molecule type" value="Genomic_DNA"/>
</dbReference>
<proteinExistence type="predicted"/>
<dbReference type="Proteomes" id="UP000298652">
    <property type="component" value="Chromosome 9"/>
</dbReference>
<feature type="region of interest" description="Disordered" evidence="1">
    <location>
        <begin position="1"/>
        <end position="24"/>
    </location>
</feature>
<sequence>MEKSPRPSPPADRSGPATPSYHSHTTLSLAEPRCLHLPRPPRLHRHLLPGLVAPSLAGALACGMTPPLAPWLCASWNAGPPPCAMAALGLQAARPRVAPPLHAALGCAATASRDTALSPVAVPAAAATPCSWMPCTSPRRSSGVER</sequence>
<protein>
    <submittedName>
        <fullName evidence="2">Uncharacterized protein</fullName>
    </submittedName>
</protein>
<evidence type="ECO:0000256" key="1">
    <source>
        <dbReference type="SAM" id="MobiDB-lite"/>
    </source>
</evidence>